<evidence type="ECO:0000313" key="1">
    <source>
        <dbReference type="EMBL" id="KAH0763814.1"/>
    </source>
</evidence>
<sequence length="69" mass="8115">MSYRKRSSSFFVKQDLPFTLFIESSGPFIIWIHVKQHLHYIAGITRILAKIFTAKGKARKDDYLSPRTR</sequence>
<gene>
    <name evidence="1" type="ORF">KY290_019887</name>
</gene>
<evidence type="ECO:0000313" key="2">
    <source>
        <dbReference type="Proteomes" id="UP000826656"/>
    </source>
</evidence>
<protein>
    <submittedName>
        <fullName evidence="1">Uncharacterized protein</fullName>
    </submittedName>
</protein>
<dbReference type="EMBL" id="JAIVGD010000013">
    <property type="protein sequence ID" value="KAH0763814.1"/>
    <property type="molecule type" value="Genomic_DNA"/>
</dbReference>
<proteinExistence type="predicted"/>
<dbReference type="Proteomes" id="UP000826656">
    <property type="component" value="Unassembled WGS sequence"/>
</dbReference>
<comment type="caution">
    <text evidence="1">The sequence shown here is derived from an EMBL/GenBank/DDBJ whole genome shotgun (WGS) entry which is preliminary data.</text>
</comment>
<name>A0ABQ7VIB4_SOLTU</name>
<organism evidence="1 2">
    <name type="scientific">Solanum tuberosum</name>
    <name type="common">Potato</name>
    <dbReference type="NCBI Taxonomy" id="4113"/>
    <lineage>
        <taxon>Eukaryota</taxon>
        <taxon>Viridiplantae</taxon>
        <taxon>Streptophyta</taxon>
        <taxon>Embryophyta</taxon>
        <taxon>Tracheophyta</taxon>
        <taxon>Spermatophyta</taxon>
        <taxon>Magnoliopsida</taxon>
        <taxon>eudicotyledons</taxon>
        <taxon>Gunneridae</taxon>
        <taxon>Pentapetalae</taxon>
        <taxon>asterids</taxon>
        <taxon>lamiids</taxon>
        <taxon>Solanales</taxon>
        <taxon>Solanaceae</taxon>
        <taxon>Solanoideae</taxon>
        <taxon>Solaneae</taxon>
        <taxon>Solanum</taxon>
    </lineage>
</organism>
<keyword evidence="2" id="KW-1185">Reference proteome</keyword>
<reference evidence="1 2" key="1">
    <citation type="journal article" date="2021" name="bioRxiv">
        <title>Chromosome-scale and haplotype-resolved genome assembly of a tetraploid potato cultivar.</title>
        <authorList>
            <person name="Sun H."/>
            <person name="Jiao W.-B."/>
            <person name="Krause K."/>
            <person name="Campoy J.A."/>
            <person name="Goel M."/>
            <person name="Folz-Donahue K."/>
            <person name="Kukat C."/>
            <person name="Huettel B."/>
            <person name="Schneeberger K."/>
        </authorList>
    </citation>
    <scope>NUCLEOTIDE SEQUENCE [LARGE SCALE GENOMIC DNA]</scope>
    <source>
        <strain evidence="1">SolTubOtavaFocal</strain>
        <tissue evidence="1">Leaves</tissue>
    </source>
</reference>
<accession>A0ABQ7VIB4</accession>